<dbReference type="EMBL" id="MN740639">
    <property type="protein sequence ID" value="QHU36455.1"/>
    <property type="molecule type" value="Genomic_DNA"/>
</dbReference>
<dbReference type="CDD" id="cd02440">
    <property type="entry name" value="AdoMet_MTases"/>
    <property type="match status" value="1"/>
</dbReference>
<evidence type="ECO:0008006" key="2">
    <source>
        <dbReference type="Google" id="ProtNLM"/>
    </source>
</evidence>
<accession>A0A6C0M2H5</accession>
<proteinExistence type="predicted"/>
<sequence>MDPIYARYCAYVRSIVQKRDLTNFKRRPSYTYMLEHVSPVLGEKYFNELKTTFKMSNADIYSFCARNDRIGSPMLASYDGLVVSPSSLRYICHAALALSHCRRIGTLNPSFVELGCGYGGLALAIAHYAPMFGVTVKSYTMIDLDEPSALQAEYMNNHKVPFPISLQRASTYGKDVQGTDNFLLSSYCFSEIEPPNQQEYLRVLFPKCSHGFILWNCCKIFDIGKEITVEPEVPLTCDPNSPNLNYHVYF</sequence>
<dbReference type="AlphaFoldDB" id="A0A6C0M2H5"/>
<dbReference type="SUPFAM" id="SSF53335">
    <property type="entry name" value="S-adenosyl-L-methionine-dependent methyltransferases"/>
    <property type="match status" value="1"/>
</dbReference>
<organism evidence="1">
    <name type="scientific">viral metagenome</name>
    <dbReference type="NCBI Taxonomy" id="1070528"/>
    <lineage>
        <taxon>unclassified sequences</taxon>
        <taxon>metagenomes</taxon>
        <taxon>organismal metagenomes</taxon>
    </lineage>
</organism>
<name>A0A6C0M2H5_9ZZZZ</name>
<protein>
    <recommendedName>
        <fullName evidence="2">Methyltransferase</fullName>
    </recommendedName>
</protein>
<reference evidence="1" key="1">
    <citation type="journal article" date="2020" name="Nature">
        <title>Giant virus diversity and host interactions through global metagenomics.</title>
        <authorList>
            <person name="Schulz F."/>
            <person name="Roux S."/>
            <person name="Paez-Espino D."/>
            <person name="Jungbluth S."/>
            <person name="Walsh D.A."/>
            <person name="Denef V.J."/>
            <person name="McMahon K.D."/>
            <person name="Konstantinidis K.T."/>
            <person name="Eloe-Fadrosh E.A."/>
            <person name="Kyrpides N.C."/>
            <person name="Woyke T."/>
        </authorList>
    </citation>
    <scope>NUCLEOTIDE SEQUENCE</scope>
    <source>
        <strain evidence="1">GVMAG-S-1035231-58</strain>
    </source>
</reference>
<evidence type="ECO:0000313" key="1">
    <source>
        <dbReference type="EMBL" id="QHU36455.1"/>
    </source>
</evidence>
<dbReference type="InterPro" id="IPR029063">
    <property type="entry name" value="SAM-dependent_MTases_sf"/>
</dbReference>